<accession>A0ABM1C6A8</accession>
<organism evidence="2 3">
    <name type="scientific">Ceratotherium simum simum</name>
    <name type="common">Southern white rhinoceros</name>
    <dbReference type="NCBI Taxonomy" id="73337"/>
    <lineage>
        <taxon>Eukaryota</taxon>
        <taxon>Metazoa</taxon>
        <taxon>Chordata</taxon>
        <taxon>Craniata</taxon>
        <taxon>Vertebrata</taxon>
        <taxon>Euteleostomi</taxon>
        <taxon>Mammalia</taxon>
        <taxon>Eutheria</taxon>
        <taxon>Laurasiatheria</taxon>
        <taxon>Perissodactyla</taxon>
        <taxon>Rhinocerotidae</taxon>
        <taxon>Ceratotherium</taxon>
    </lineage>
</organism>
<dbReference type="RefSeq" id="XP_014635089.1">
    <property type="nucleotide sequence ID" value="XM_014779603.1"/>
</dbReference>
<keyword evidence="2" id="KW-1185">Reference proteome</keyword>
<sequence>MYVQVDLPGSDLDCRDPLILVKLELLEATEAEPEVPAPGLQPTAEPEQWPVVEVELAPAPLISPPLVLEPASPPSAVLELEQGPTSALAGMAAAELESPGPSFLVGIPSPSPKIETEPAPAPEPSCPKAVASKNHPSEKKPNLMAFPSKLVAEQLTVMDAVSSWALRVEWGRPSFCHHCPRPDPDSCDLGPNPSPTPYQLYDLGNYLTPKPLLSTCRP</sequence>
<dbReference type="Proteomes" id="UP000694910">
    <property type="component" value="Unplaced"/>
</dbReference>
<evidence type="ECO:0000313" key="2">
    <source>
        <dbReference type="Proteomes" id="UP000694910"/>
    </source>
</evidence>
<proteinExistence type="predicted"/>
<evidence type="ECO:0000256" key="1">
    <source>
        <dbReference type="SAM" id="MobiDB-lite"/>
    </source>
</evidence>
<evidence type="ECO:0000313" key="3">
    <source>
        <dbReference type="RefSeq" id="XP_014635089.1"/>
    </source>
</evidence>
<gene>
    <name evidence="3" type="primary">LOC101389682</name>
</gene>
<reference evidence="3" key="1">
    <citation type="submission" date="2025-08" db="UniProtKB">
        <authorList>
            <consortium name="RefSeq"/>
        </authorList>
    </citation>
    <scope>IDENTIFICATION</scope>
</reference>
<dbReference type="GeneID" id="101389682"/>
<feature type="region of interest" description="Disordered" evidence="1">
    <location>
        <begin position="111"/>
        <end position="141"/>
    </location>
</feature>
<name>A0ABM1C6A8_CERSS</name>
<protein>
    <submittedName>
        <fullName evidence="3">Ral guanine nucleotide dissociation stimulator-like</fullName>
    </submittedName>
</protein>